<sequence length="577" mass="63478">MASRKGTKRTRGSSRNPTPPAMTPEQFQQSLDDDDEQIMIQRDTQTALLKQHIPSSSAKTVPAFLNKLYNMVSDSTTNDLIHWSADGTSFIVQRHEEFAKDVLPRFFKHNNFSSFVRQLNMYGFHKVPHLQQGALHADTDAEMWEFTNQYFQRNQPDLLSLVSRKKGRDGEEKEISTGGSLDLNNLVTELAAVKRHQLTISSDLKTIQQENQLLWNESQTIRARYQKQQDTIDKIVRFLGTVFNGKKQVLSNGSGPSQGTGTSSPNKRRRLMIEQGANDLAVSDSDGDGEFEDTIRLSPDHDQDVQQRVADLMTPHFSLTDPLFPGAGLALSPTALGDNNALIPNATPPTMTSGLSTNNPSYLLNHQQAVNSSVARTADTQADLDLLQDHLDSITDQLGFDPDHNVDFIDTLLRDGPTQPIKGTPLDRDTLLALINSQNGMPNQPILTNSTNMSYPSSSSYPMNNMPATTQQQPSYMFPSLVTPQGNGANDSQNNFNFDFDGGVDDDLQKYIANSSPEDFNALFDTSSLSGNGAGNFLPPNSVATPQNNAQSPPSPAAVASPANTTTRRGTRSGRYM</sequence>
<protein>
    <recommendedName>
        <fullName evidence="9">HSF-type DNA-binding domain-containing protein</fullName>
    </recommendedName>
</protein>
<dbReference type="GO" id="GO:0003700">
    <property type="term" value="F:DNA-binding transcription factor activity"/>
    <property type="evidence" value="ECO:0007669"/>
    <property type="project" value="InterPro"/>
</dbReference>
<dbReference type="EMBL" id="QEAO01000001">
    <property type="protein sequence ID" value="TPX38227.1"/>
    <property type="molecule type" value="Genomic_DNA"/>
</dbReference>
<reference evidence="10 11" key="1">
    <citation type="journal article" date="2019" name="Sci. Rep.">
        <title>Comparative genomics of chytrid fungi reveal insights into the obligate biotrophic and pathogenic lifestyle of Synchytrium endobioticum.</title>
        <authorList>
            <person name="van de Vossenberg B.T.L.H."/>
            <person name="Warris S."/>
            <person name="Nguyen H.D.T."/>
            <person name="van Gent-Pelzer M.P.E."/>
            <person name="Joly D.L."/>
            <person name="van de Geest H.C."/>
            <person name="Bonants P.J.M."/>
            <person name="Smith D.S."/>
            <person name="Levesque C.A."/>
            <person name="van der Lee T.A.J."/>
        </authorList>
    </citation>
    <scope>NUCLEOTIDE SEQUENCE [LARGE SCALE GENOMIC DNA]</scope>
    <source>
        <strain evidence="10 11">JEL517</strain>
    </source>
</reference>
<feature type="domain" description="HSF-type DNA-binding" evidence="9">
    <location>
        <begin position="103"/>
        <end position="127"/>
    </location>
</feature>
<feature type="region of interest" description="Disordered" evidence="8">
    <location>
        <begin position="534"/>
        <end position="577"/>
    </location>
</feature>
<evidence type="ECO:0000256" key="1">
    <source>
        <dbReference type="ARBA" id="ARBA00004123"/>
    </source>
</evidence>
<evidence type="ECO:0000256" key="5">
    <source>
        <dbReference type="ARBA" id="ARBA00023163"/>
    </source>
</evidence>
<feature type="region of interest" description="Disordered" evidence="8">
    <location>
        <begin position="1"/>
        <end position="27"/>
    </location>
</feature>
<keyword evidence="5" id="KW-0804">Transcription</keyword>
<evidence type="ECO:0000259" key="9">
    <source>
        <dbReference type="PROSITE" id="PS00434"/>
    </source>
</evidence>
<keyword evidence="6" id="KW-0539">Nucleus</keyword>
<dbReference type="GO" id="GO:0043565">
    <property type="term" value="F:sequence-specific DNA binding"/>
    <property type="evidence" value="ECO:0007669"/>
    <property type="project" value="InterPro"/>
</dbReference>
<accession>A0A507CAY9</accession>
<evidence type="ECO:0000313" key="10">
    <source>
        <dbReference type="EMBL" id="TPX38227.1"/>
    </source>
</evidence>
<dbReference type="PANTHER" id="PTHR10015:SF427">
    <property type="entry name" value="HEAT SHOCK FACTOR PROTEIN"/>
    <property type="match status" value="1"/>
</dbReference>
<comment type="caution">
    <text evidence="10">The sequence shown here is derived from an EMBL/GenBank/DDBJ whole genome shotgun (WGS) entry which is preliminary data.</text>
</comment>
<dbReference type="PRINTS" id="PR00056">
    <property type="entry name" value="HSFDOMAIN"/>
</dbReference>
<dbReference type="OrthoDB" id="60033at2759"/>
<evidence type="ECO:0000256" key="2">
    <source>
        <dbReference type="ARBA" id="ARBA00006403"/>
    </source>
</evidence>
<dbReference type="Gene3D" id="1.10.10.10">
    <property type="entry name" value="Winged helix-like DNA-binding domain superfamily/Winged helix DNA-binding domain"/>
    <property type="match status" value="1"/>
</dbReference>
<evidence type="ECO:0000256" key="8">
    <source>
        <dbReference type="SAM" id="MobiDB-lite"/>
    </source>
</evidence>
<dbReference type="InterPro" id="IPR036390">
    <property type="entry name" value="WH_DNA-bd_sf"/>
</dbReference>
<evidence type="ECO:0000256" key="7">
    <source>
        <dbReference type="RuleBase" id="RU004020"/>
    </source>
</evidence>
<proteinExistence type="inferred from homology"/>
<dbReference type="InterPro" id="IPR036388">
    <property type="entry name" value="WH-like_DNA-bd_sf"/>
</dbReference>
<feature type="compositionally biased region" description="Low complexity" evidence="8">
    <location>
        <begin position="545"/>
        <end position="577"/>
    </location>
</feature>
<dbReference type="PANTHER" id="PTHR10015">
    <property type="entry name" value="HEAT SHOCK TRANSCRIPTION FACTOR"/>
    <property type="match status" value="1"/>
</dbReference>
<evidence type="ECO:0000256" key="4">
    <source>
        <dbReference type="ARBA" id="ARBA00023125"/>
    </source>
</evidence>
<gene>
    <name evidence="10" type="ORF">SmJEL517_g00016</name>
</gene>
<name>A0A507CAY9_9FUNG</name>
<feature type="compositionally biased region" description="Basic residues" evidence="8">
    <location>
        <begin position="1"/>
        <end position="12"/>
    </location>
</feature>
<evidence type="ECO:0000313" key="11">
    <source>
        <dbReference type="Proteomes" id="UP000319731"/>
    </source>
</evidence>
<dbReference type="SUPFAM" id="SSF46785">
    <property type="entry name" value="Winged helix' DNA-binding domain"/>
    <property type="match status" value="1"/>
</dbReference>
<dbReference type="GO" id="GO:0005634">
    <property type="term" value="C:nucleus"/>
    <property type="evidence" value="ECO:0007669"/>
    <property type="project" value="UniProtKB-SubCell"/>
</dbReference>
<dbReference type="STRING" id="1806994.A0A507CAY9"/>
<dbReference type="RefSeq" id="XP_031027942.1">
    <property type="nucleotide sequence ID" value="XM_031165946.1"/>
</dbReference>
<keyword evidence="11" id="KW-1185">Reference proteome</keyword>
<dbReference type="PROSITE" id="PS00434">
    <property type="entry name" value="HSF_DOMAIN"/>
    <property type="match status" value="1"/>
</dbReference>
<organism evidence="10 11">
    <name type="scientific">Synchytrium microbalum</name>
    <dbReference type="NCBI Taxonomy" id="1806994"/>
    <lineage>
        <taxon>Eukaryota</taxon>
        <taxon>Fungi</taxon>
        <taxon>Fungi incertae sedis</taxon>
        <taxon>Chytridiomycota</taxon>
        <taxon>Chytridiomycota incertae sedis</taxon>
        <taxon>Chytridiomycetes</taxon>
        <taxon>Synchytriales</taxon>
        <taxon>Synchytriaceae</taxon>
        <taxon>Synchytrium</taxon>
    </lineage>
</organism>
<dbReference type="Pfam" id="PF00447">
    <property type="entry name" value="HSF_DNA-bind"/>
    <property type="match status" value="1"/>
</dbReference>
<dbReference type="GeneID" id="42001243"/>
<comment type="similarity">
    <text evidence="2 7">Belongs to the HSF family.</text>
</comment>
<dbReference type="FunFam" id="1.10.10.10:FF:000027">
    <property type="entry name" value="Heat shock transcription factor 1"/>
    <property type="match status" value="1"/>
</dbReference>
<dbReference type="Proteomes" id="UP000319731">
    <property type="component" value="Unassembled WGS sequence"/>
</dbReference>
<dbReference type="InterPro" id="IPR000232">
    <property type="entry name" value="HSF_DNA-bd"/>
</dbReference>
<keyword evidence="4" id="KW-0238">DNA-binding</keyword>
<dbReference type="SMART" id="SM00415">
    <property type="entry name" value="HSF"/>
    <property type="match status" value="1"/>
</dbReference>
<evidence type="ECO:0000256" key="3">
    <source>
        <dbReference type="ARBA" id="ARBA00023015"/>
    </source>
</evidence>
<dbReference type="AlphaFoldDB" id="A0A507CAY9"/>
<evidence type="ECO:0000256" key="6">
    <source>
        <dbReference type="ARBA" id="ARBA00023242"/>
    </source>
</evidence>
<comment type="subcellular location">
    <subcellularLocation>
        <location evidence="1">Nucleus</location>
    </subcellularLocation>
</comment>
<keyword evidence="3" id="KW-0805">Transcription regulation</keyword>